<dbReference type="Proteomes" id="UP000194432">
    <property type="component" value="Chromosome 1"/>
</dbReference>
<dbReference type="CDD" id="cd03442">
    <property type="entry name" value="BFIT_BACH"/>
    <property type="match status" value="1"/>
</dbReference>
<dbReference type="AlphaFoldDB" id="A0A240U788"/>
<dbReference type="GO" id="GO:0006637">
    <property type="term" value="P:acyl-CoA metabolic process"/>
    <property type="evidence" value="ECO:0007669"/>
    <property type="project" value="TreeGrafter"/>
</dbReference>
<proteinExistence type="inferred from homology"/>
<reference evidence="5 6" key="1">
    <citation type="submission" date="2017-05" db="EMBL/GenBank/DDBJ databases">
        <title>Polyphasic characterization of four soil-derived phenanthrene-degrading Acidovorax strains and proposal of Acidovorax phenanthrenivorans sp. nov.</title>
        <authorList>
            <person name="Singleton D.R."/>
            <person name="Lee J."/>
            <person name="Dickey A.N."/>
            <person name="Stroud A."/>
            <person name="Scholl E.H."/>
            <person name="Wright F.A."/>
            <person name="Aitken M.D."/>
        </authorList>
    </citation>
    <scope>NUCLEOTIDE SEQUENCE [LARGE SCALE GENOMIC DNA]</scope>
    <source>
        <strain evidence="5">NA3</strain>
    </source>
</reference>
<dbReference type="GO" id="GO:0052816">
    <property type="term" value="F:long-chain fatty acyl-CoA hydrolase activity"/>
    <property type="evidence" value="ECO:0007669"/>
    <property type="project" value="TreeGrafter"/>
</dbReference>
<dbReference type="Gene3D" id="3.10.129.10">
    <property type="entry name" value="Hotdog Thioesterase"/>
    <property type="match status" value="1"/>
</dbReference>
<protein>
    <submittedName>
        <fullName evidence="5">Acyl-CoA thioesterase</fullName>
    </submittedName>
</protein>
<dbReference type="InterPro" id="IPR006683">
    <property type="entry name" value="Thioestr_dom"/>
</dbReference>
<evidence type="ECO:0000259" key="4">
    <source>
        <dbReference type="PROSITE" id="PS51770"/>
    </source>
</evidence>
<keyword evidence="2 3" id="KW-0378">Hydrolase</keyword>
<dbReference type="InterPro" id="IPR029069">
    <property type="entry name" value="HotDog_dom_sf"/>
</dbReference>
<feature type="domain" description="HotDog ACOT-type" evidence="4">
    <location>
        <begin position="1"/>
        <end position="112"/>
    </location>
</feature>
<dbReference type="PROSITE" id="PS51770">
    <property type="entry name" value="HOTDOG_ACOT"/>
    <property type="match status" value="1"/>
</dbReference>
<gene>
    <name evidence="5" type="ORF">CBP34_18845</name>
</gene>
<keyword evidence="6" id="KW-1185">Reference proteome</keyword>
<name>A0A240U788_9BURK</name>
<sequence>MHSITLRFLAASAAPSAFGRIQGGTVLLWADEAGLACASAWAHCACTTAFVGSTSFLRPVRHGDLVEVEARLVYTGSSSMSMAIEVRAGSIQSGELQPVTHCVAVYAAVDDEGQPRAVDAWTPETPGDIALAQRVKGHIDAEHAAQ</sequence>
<dbReference type="KEGG" id="acin:CBP34_18845"/>
<comment type="similarity">
    <text evidence="1">Belongs to the acyl coenzyme A hydrolase family.</text>
</comment>
<dbReference type="Pfam" id="PF03061">
    <property type="entry name" value="4HBT"/>
    <property type="match status" value="1"/>
</dbReference>
<dbReference type="InterPro" id="IPR033120">
    <property type="entry name" value="HOTDOG_ACOT"/>
</dbReference>
<dbReference type="GO" id="GO:0005829">
    <property type="term" value="C:cytosol"/>
    <property type="evidence" value="ECO:0007669"/>
    <property type="project" value="TreeGrafter"/>
</dbReference>
<dbReference type="PANTHER" id="PTHR11049">
    <property type="entry name" value="ACYL COENZYME A THIOESTER HYDROLASE"/>
    <property type="match status" value="1"/>
</dbReference>
<evidence type="ECO:0000256" key="1">
    <source>
        <dbReference type="ARBA" id="ARBA00010458"/>
    </source>
</evidence>
<organism evidence="5 6">
    <name type="scientific">Acidovorax carolinensis</name>
    <dbReference type="NCBI Taxonomy" id="553814"/>
    <lineage>
        <taxon>Bacteria</taxon>
        <taxon>Pseudomonadati</taxon>
        <taxon>Pseudomonadota</taxon>
        <taxon>Betaproteobacteria</taxon>
        <taxon>Burkholderiales</taxon>
        <taxon>Comamonadaceae</taxon>
        <taxon>Acidovorax</taxon>
    </lineage>
</organism>
<dbReference type="PANTHER" id="PTHR11049:SF16">
    <property type="entry name" value="PROTEIN VDLD"/>
    <property type="match status" value="1"/>
</dbReference>
<evidence type="ECO:0000313" key="5">
    <source>
        <dbReference type="EMBL" id="ART53314.1"/>
    </source>
</evidence>
<evidence type="ECO:0000313" key="6">
    <source>
        <dbReference type="Proteomes" id="UP000194432"/>
    </source>
</evidence>
<accession>A0A240U788</accession>
<dbReference type="SUPFAM" id="SSF54637">
    <property type="entry name" value="Thioesterase/thiol ester dehydrase-isomerase"/>
    <property type="match status" value="1"/>
</dbReference>
<evidence type="ECO:0000256" key="3">
    <source>
        <dbReference type="PROSITE-ProRule" id="PRU01106"/>
    </source>
</evidence>
<evidence type="ECO:0000256" key="2">
    <source>
        <dbReference type="ARBA" id="ARBA00022801"/>
    </source>
</evidence>
<dbReference type="RefSeq" id="WP_094098925.1">
    <property type="nucleotide sequence ID" value="NZ_CP021361.1"/>
</dbReference>
<dbReference type="InterPro" id="IPR040170">
    <property type="entry name" value="Cytosol_ACT"/>
</dbReference>
<dbReference type="EMBL" id="CP021361">
    <property type="protein sequence ID" value="ART53314.1"/>
    <property type="molecule type" value="Genomic_DNA"/>
</dbReference>